<dbReference type="Pfam" id="PF02771">
    <property type="entry name" value="Acyl-CoA_dh_N"/>
    <property type="match status" value="1"/>
</dbReference>
<keyword evidence="4 7" id="KW-0274">FAD</keyword>
<keyword evidence="3 7" id="KW-0285">Flavoprotein</keyword>
<evidence type="ECO:0000256" key="6">
    <source>
        <dbReference type="ARBA" id="ARBA00052546"/>
    </source>
</evidence>
<dbReference type="InterPro" id="IPR013786">
    <property type="entry name" value="AcylCoA_DH/ox_N"/>
</dbReference>
<comment type="cofactor">
    <cofactor evidence="1 7">
        <name>FAD</name>
        <dbReference type="ChEBI" id="CHEBI:57692"/>
    </cofactor>
</comment>
<dbReference type="GO" id="GO:0050660">
    <property type="term" value="F:flavin adenine dinucleotide binding"/>
    <property type="evidence" value="ECO:0007669"/>
    <property type="project" value="InterPro"/>
</dbReference>
<keyword evidence="5 7" id="KW-0560">Oxidoreductase</keyword>
<dbReference type="PANTHER" id="PTHR43884">
    <property type="entry name" value="ACYL-COA DEHYDROGENASE"/>
    <property type="match status" value="1"/>
</dbReference>
<protein>
    <recommendedName>
        <fullName evidence="13">Acyl-CoA dehydrogenase</fullName>
    </recommendedName>
</protein>
<accession>A0A840V0Z6</accession>
<name>A0A840V0Z6_9BACT</name>
<dbReference type="FunFam" id="2.40.110.10:FF:000002">
    <property type="entry name" value="Acyl-CoA dehydrogenase fadE12"/>
    <property type="match status" value="1"/>
</dbReference>
<evidence type="ECO:0000259" key="10">
    <source>
        <dbReference type="Pfam" id="PF02771"/>
    </source>
</evidence>
<feature type="domain" description="Acyl-CoA dehydrogenase/oxidase C-terminal" evidence="8">
    <location>
        <begin position="279"/>
        <end position="439"/>
    </location>
</feature>
<reference evidence="11 12" key="1">
    <citation type="submission" date="2020-08" db="EMBL/GenBank/DDBJ databases">
        <title>Genomic Encyclopedia of Type Strains, Phase IV (KMG-IV): sequencing the most valuable type-strain genomes for metagenomic binning, comparative biology and taxonomic classification.</title>
        <authorList>
            <person name="Goeker M."/>
        </authorList>
    </citation>
    <scope>NUCLEOTIDE SEQUENCE [LARGE SCALE GENOMIC DNA]</scope>
    <source>
        <strain evidence="11 12">YC6886</strain>
    </source>
</reference>
<sequence>MSTLIDTSRMNEGQRAALELAESSRDPRELTGLAASIFNGTPDFRLLFPFPAQPDKDRDAGDAFLGPLQTFLETQTDPDRIDRDGEIPDEVIDGLAQLGAFGIKIPTQYGGLGLSQTNYSRAAKILGGHCGNLTALLSAHQSIGLPQPLLVFGTEAQKRKYLPRCAAGSISAFALTEKDVGSDPARMKTEATFVGDGWVLNGEKLWCTNVLKADALIVMARTPTAEKPHGTTAFIVEMNQPGVEIVTRCRFMGLKALYNGVVRFTQVKVPNENVVGGVGKGLKVALTTLNTGRLTLPAACSGMLERCLSIALEWSGTREQWGQKIGNHAAIGGKLADLAADAFATESLVLFTSALVDRESSADIRMEAAIAKLWGTEAAWRGIDATMQIKGGRGYETADSLHHRGEKADPIERPLRDCRINTIFEGSTEIMHLFIAREALDPHLRRGAAALDTRKSTSERARAAVSAGLHYAAWYPLKWLPRPLASRQLPSDLHPQLRHSLLQTASLSRRLARSIFHAMAHFGPKLESQQLLLGRLVDTAAELLVMSLSIARAHHLGDSRSRQIAHYLSRRGAHRCHQWLAGKDPDQVRLQLARSLLSDPPLPGFPCNPSHPRDGATL</sequence>
<dbReference type="InterPro" id="IPR009100">
    <property type="entry name" value="AcylCoA_DH/oxidase_NM_dom_sf"/>
</dbReference>
<dbReference type="InterPro" id="IPR036250">
    <property type="entry name" value="AcylCo_DH-like_C"/>
</dbReference>
<dbReference type="FunFam" id="1.10.540.10:FF:000001">
    <property type="entry name" value="Very long-chain-specific acyl-CoA dehydrogenase, mitochondrial"/>
    <property type="match status" value="1"/>
</dbReference>
<proteinExistence type="inferred from homology"/>
<evidence type="ECO:0000256" key="7">
    <source>
        <dbReference type="RuleBase" id="RU362125"/>
    </source>
</evidence>
<dbReference type="Pfam" id="PF00441">
    <property type="entry name" value="Acyl-CoA_dh_1"/>
    <property type="match status" value="1"/>
</dbReference>
<dbReference type="AlphaFoldDB" id="A0A840V0Z6"/>
<gene>
    <name evidence="11" type="ORF">HNR46_001267</name>
</gene>
<feature type="domain" description="Acyl-CoA dehydrogenase/oxidase N-terminal" evidence="10">
    <location>
        <begin position="68"/>
        <end position="168"/>
    </location>
</feature>
<feature type="domain" description="Acyl-CoA oxidase/dehydrogenase middle" evidence="9">
    <location>
        <begin position="172"/>
        <end position="267"/>
    </location>
</feature>
<evidence type="ECO:0000256" key="3">
    <source>
        <dbReference type="ARBA" id="ARBA00022630"/>
    </source>
</evidence>
<evidence type="ECO:0000256" key="1">
    <source>
        <dbReference type="ARBA" id="ARBA00001974"/>
    </source>
</evidence>
<dbReference type="EMBL" id="JACHFD010000005">
    <property type="protein sequence ID" value="MBB5351033.1"/>
    <property type="molecule type" value="Genomic_DNA"/>
</dbReference>
<evidence type="ECO:0000256" key="2">
    <source>
        <dbReference type="ARBA" id="ARBA00009347"/>
    </source>
</evidence>
<dbReference type="Proteomes" id="UP000557717">
    <property type="component" value="Unassembled WGS sequence"/>
</dbReference>
<dbReference type="InterPro" id="IPR046373">
    <property type="entry name" value="Acyl-CoA_Oxase/DH_mid-dom_sf"/>
</dbReference>
<dbReference type="Pfam" id="PF02770">
    <property type="entry name" value="Acyl-CoA_dh_M"/>
    <property type="match status" value="1"/>
</dbReference>
<dbReference type="PANTHER" id="PTHR43884:SF9">
    <property type="entry name" value="COMPLEX I ASSEMBLY FACTOR ACAD9, MITOCHONDRIAL"/>
    <property type="match status" value="1"/>
</dbReference>
<dbReference type="SUPFAM" id="SSF56645">
    <property type="entry name" value="Acyl-CoA dehydrogenase NM domain-like"/>
    <property type="match status" value="1"/>
</dbReference>
<evidence type="ECO:0000256" key="4">
    <source>
        <dbReference type="ARBA" id="ARBA00022827"/>
    </source>
</evidence>
<evidence type="ECO:0000313" key="11">
    <source>
        <dbReference type="EMBL" id="MBB5351033.1"/>
    </source>
</evidence>
<comment type="catalytic activity">
    <reaction evidence="6">
        <text>a 2,3-saturated acyl-CoA + A = a 2,3-dehydroacyl-CoA + AH2</text>
        <dbReference type="Rhea" id="RHEA:48608"/>
        <dbReference type="ChEBI" id="CHEBI:13193"/>
        <dbReference type="ChEBI" id="CHEBI:17499"/>
        <dbReference type="ChEBI" id="CHEBI:60015"/>
        <dbReference type="ChEBI" id="CHEBI:65111"/>
    </reaction>
</comment>
<dbReference type="InterPro" id="IPR009075">
    <property type="entry name" value="AcylCo_DH/oxidase_C"/>
</dbReference>
<evidence type="ECO:0000313" key="12">
    <source>
        <dbReference type="Proteomes" id="UP000557717"/>
    </source>
</evidence>
<evidence type="ECO:0000256" key="5">
    <source>
        <dbReference type="ARBA" id="ARBA00023002"/>
    </source>
</evidence>
<comment type="caution">
    <text evidence="11">The sequence shown here is derived from an EMBL/GenBank/DDBJ whole genome shotgun (WGS) entry which is preliminary data.</text>
</comment>
<evidence type="ECO:0000259" key="9">
    <source>
        <dbReference type="Pfam" id="PF02770"/>
    </source>
</evidence>
<dbReference type="InterPro" id="IPR006091">
    <property type="entry name" value="Acyl-CoA_Oxase/DH_mid-dom"/>
</dbReference>
<dbReference type="RefSeq" id="WP_184016853.1">
    <property type="nucleotide sequence ID" value="NZ_JACHFD010000005.1"/>
</dbReference>
<evidence type="ECO:0000259" key="8">
    <source>
        <dbReference type="Pfam" id="PF00441"/>
    </source>
</evidence>
<dbReference type="SUPFAM" id="SSF47203">
    <property type="entry name" value="Acyl-CoA dehydrogenase C-terminal domain-like"/>
    <property type="match status" value="1"/>
</dbReference>
<keyword evidence="12" id="KW-1185">Reference proteome</keyword>
<dbReference type="GO" id="GO:0003995">
    <property type="term" value="F:acyl-CoA dehydrogenase activity"/>
    <property type="evidence" value="ECO:0007669"/>
    <property type="project" value="TreeGrafter"/>
</dbReference>
<organism evidence="11 12">
    <name type="scientific">Haloferula luteola</name>
    <dbReference type="NCBI Taxonomy" id="595692"/>
    <lineage>
        <taxon>Bacteria</taxon>
        <taxon>Pseudomonadati</taxon>
        <taxon>Verrucomicrobiota</taxon>
        <taxon>Verrucomicrobiia</taxon>
        <taxon>Verrucomicrobiales</taxon>
        <taxon>Verrucomicrobiaceae</taxon>
        <taxon>Haloferula</taxon>
    </lineage>
</organism>
<dbReference type="FunFam" id="1.20.140.10:FF:000019">
    <property type="entry name" value="Acyl-CoA dehydrogenase"/>
    <property type="match status" value="1"/>
</dbReference>
<comment type="similarity">
    <text evidence="2 7">Belongs to the acyl-CoA dehydrogenase family.</text>
</comment>
<evidence type="ECO:0008006" key="13">
    <source>
        <dbReference type="Google" id="ProtNLM"/>
    </source>
</evidence>
<dbReference type="Gene3D" id="2.40.110.10">
    <property type="entry name" value="Butyryl-CoA Dehydrogenase, subunit A, domain 2"/>
    <property type="match status" value="1"/>
</dbReference>
<dbReference type="Gene3D" id="1.10.540.10">
    <property type="entry name" value="Acyl-CoA dehydrogenase/oxidase, N-terminal domain"/>
    <property type="match status" value="1"/>
</dbReference>
<dbReference type="InterPro" id="IPR037069">
    <property type="entry name" value="AcylCoA_DH/ox_N_sf"/>
</dbReference>
<dbReference type="Gene3D" id="1.20.140.10">
    <property type="entry name" value="Butyryl-CoA Dehydrogenase, subunit A, domain 3"/>
    <property type="match status" value="2"/>
</dbReference>